<feature type="domain" description="N-acetyltransferase" evidence="2">
    <location>
        <begin position="2"/>
        <end position="150"/>
    </location>
</feature>
<dbReference type="InterPro" id="IPR000182">
    <property type="entry name" value="GNAT_dom"/>
</dbReference>
<dbReference type="CDD" id="cd04301">
    <property type="entry name" value="NAT_SF"/>
    <property type="match status" value="1"/>
</dbReference>
<dbReference type="Pfam" id="PF00583">
    <property type="entry name" value="Acetyltransf_1"/>
    <property type="match status" value="1"/>
</dbReference>
<proteinExistence type="predicted"/>
<sequence length="158" mass="17474">MITIQKADLHSSESLSLIEKLSSELANITGDGGTRHFNVDSMMAERALWLVARNETGDAVGCAALRPLSEQVAELKRMYSDRSEPGIGKVLLAFLEASAQRLGYSEIWLETRHANARAVKFYERNGYRVIDNYGPYIGRQEAVCLAKKLALNGSRGNL</sequence>
<dbReference type="Gene3D" id="3.40.630.30">
    <property type="match status" value="1"/>
</dbReference>
<dbReference type="Proteomes" id="UP001306510">
    <property type="component" value="Unassembled WGS sequence"/>
</dbReference>
<gene>
    <name evidence="3" type="ORF">MXM28_04000</name>
</gene>
<dbReference type="SUPFAM" id="SSF55729">
    <property type="entry name" value="Acyl-CoA N-acyltransferases (Nat)"/>
    <property type="match status" value="1"/>
</dbReference>
<evidence type="ECO:0000256" key="1">
    <source>
        <dbReference type="ARBA" id="ARBA00022679"/>
    </source>
</evidence>
<dbReference type="PANTHER" id="PTHR13947:SF37">
    <property type="entry name" value="LD18367P"/>
    <property type="match status" value="1"/>
</dbReference>
<comment type="caution">
    <text evidence="3">The sequence shown here is derived from an EMBL/GenBank/DDBJ whole genome shotgun (WGS) entry which is preliminary data.</text>
</comment>
<accession>A0ABU6DY03</accession>
<dbReference type="PROSITE" id="PS51186">
    <property type="entry name" value="GNAT"/>
    <property type="match status" value="1"/>
</dbReference>
<dbReference type="RefSeq" id="WP_252092869.1">
    <property type="nucleotide sequence ID" value="NZ_JAGSJL010000004.1"/>
</dbReference>
<dbReference type="InterPro" id="IPR050769">
    <property type="entry name" value="NAT_camello-type"/>
</dbReference>
<name>A0ABU6DY03_9ENTR</name>
<keyword evidence="1" id="KW-0808">Transferase</keyword>
<evidence type="ECO:0000313" key="4">
    <source>
        <dbReference type="Proteomes" id="UP001306510"/>
    </source>
</evidence>
<evidence type="ECO:0000313" key="3">
    <source>
        <dbReference type="EMBL" id="MEB6408858.1"/>
    </source>
</evidence>
<dbReference type="PANTHER" id="PTHR13947">
    <property type="entry name" value="GNAT FAMILY N-ACETYLTRANSFERASE"/>
    <property type="match status" value="1"/>
</dbReference>
<protein>
    <submittedName>
        <fullName evidence="3">GNAT family N-acetyltransferase</fullName>
    </submittedName>
</protein>
<organism evidence="3 4">
    <name type="scientific">Enterobacter vonholyi</name>
    <dbReference type="NCBI Taxonomy" id="2797505"/>
    <lineage>
        <taxon>Bacteria</taxon>
        <taxon>Pseudomonadati</taxon>
        <taxon>Pseudomonadota</taxon>
        <taxon>Gammaproteobacteria</taxon>
        <taxon>Enterobacterales</taxon>
        <taxon>Enterobacteriaceae</taxon>
        <taxon>Enterobacter</taxon>
    </lineage>
</organism>
<dbReference type="InterPro" id="IPR016181">
    <property type="entry name" value="Acyl_CoA_acyltransferase"/>
</dbReference>
<dbReference type="EMBL" id="JALLMC010000001">
    <property type="protein sequence ID" value="MEB6408858.1"/>
    <property type="molecule type" value="Genomic_DNA"/>
</dbReference>
<reference evidence="3 4" key="1">
    <citation type="submission" date="2022-04" db="EMBL/GenBank/DDBJ databases">
        <title>Whole genome surviellance of AMR bacteria from Assam, India: One Health Study.</title>
        <authorList>
            <person name="Mendem S.K."/>
            <person name="Rakshit O."/>
            <person name="Murugesan D."/>
            <person name="Shome R."/>
            <person name="Raisen C."/>
            <person name="Holmes M.A."/>
            <person name="Saikia K."/>
            <person name="Shome B.R."/>
        </authorList>
    </citation>
    <scope>NUCLEOTIDE SEQUENCE [LARGE SCALE GENOMIC DNA]</scope>
    <source>
        <strain evidence="3 4">MGG-11lp</strain>
    </source>
</reference>
<evidence type="ECO:0000259" key="2">
    <source>
        <dbReference type="PROSITE" id="PS51186"/>
    </source>
</evidence>
<keyword evidence="4" id="KW-1185">Reference proteome</keyword>